<reference evidence="1 2" key="1">
    <citation type="submission" date="2024-08" db="EMBL/GenBank/DDBJ databases">
        <title>Two novel Cytobacillus novel species.</title>
        <authorList>
            <person name="Liu G."/>
        </authorList>
    </citation>
    <scope>NUCLEOTIDE SEQUENCE [LARGE SCALE GENOMIC DNA]</scope>
    <source>
        <strain evidence="1 2">FJAT-54145</strain>
    </source>
</reference>
<gene>
    <name evidence="1" type="ORF">ACFYKX_11530</name>
</gene>
<dbReference type="Proteomes" id="UP001601059">
    <property type="component" value="Unassembled WGS sequence"/>
</dbReference>
<organism evidence="1 2">
    <name type="scientific">Cytobacillus spartinae</name>
    <dbReference type="NCBI Taxonomy" id="3299023"/>
    <lineage>
        <taxon>Bacteria</taxon>
        <taxon>Bacillati</taxon>
        <taxon>Bacillota</taxon>
        <taxon>Bacilli</taxon>
        <taxon>Bacillales</taxon>
        <taxon>Bacillaceae</taxon>
        <taxon>Cytobacillus</taxon>
    </lineage>
</organism>
<proteinExistence type="predicted"/>
<sequence length="106" mass="11928">MNQAIHGISIKSISYLETSRGVAYTAPLLLDGKEVGTIENQGNGGATMIRMNHEAQEEFQSRMNTYFAEQNLETDEEVFAEHLIDVHEFGRVLTEEEKEVILNEGL</sequence>
<evidence type="ECO:0000313" key="2">
    <source>
        <dbReference type="Proteomes" id="UP001601059"/>
    </source>
</evidence>
<dbReference type="EMBL" id="JBIACK010000004">
    <property type="protein sequence ID" value="MFE8701227.1"/>
    <property type="molecule type" value="Genomic_DNA"/>
</dbReference>
<accession>A0ABW6KCC0</accession>
<protein>
    <submittedName>
        <fullName evidence="1">Uncharacterized protein</fullName>
    </submittedName>
</protein>
<comment type="caution">
    <text evidence="1">The sequence shown here is derived from an EMBL/GenBank/DDBJ whole genome shotgun (WGS) entry which is preliminary data.</text>
</comment>
<keyword evidence="2" id="KW-1185">Reference proteome</keyword>
<name>A0ABW6KCC0_9BACI</name>
<evidence type="ECO:0000313" key="1">
    <source>
        <dbReference type="EMBL" id="MFE8701227.1"/>
    </source>
</evidence>
<dbReference type="RefSeq" id="WP_389361157.1">
    <property type="nucleotide sequence ID" value="NZ_JBIACK010000004.1"/>
</dbReference>